<evidence type="ECO:0000313" key="2">
    <source>
        <dbReference type="EMBL" id="RXK55261.1"/>
    </source>
</evidence>
<gene>
    <name evidence="2" type="ORF">ESB00_05020</name>
</gene>
<dbReference type="AlphaFoldDB" id="A0A4Q1C8Y4"/>
<keyword evidence="3" id="KW-1185">Reference proteome</keyword>
<protein>
    <submittedName>
        <fullName evidence="2">Uncharacterized protein</fullName>
    </submittedName>
</protein>
<name>A0A4Q1C8Y4_9BACT</name>
<accession>A0A4Q1C8Y4</accession>
<feature type="chain" id="PRO_5020252510" evidence="1">
    <location>
        <begin position="20"/>
        <end position="141"/>
    </location>
</feature>
<keyword evidence="1" id="KW-0732">Signal</keyword>
<evidence type="ECO:0000313" key="3">
    <source>
        <dbReference type="Proteomes" id="UP000290218"/>
    </source>
</evidence>
<evidence type="ECO:0000256" key="1">
    <source>
        <dbReference type="SAM" id="SignalP"/>
    </source>
</evidence>
<proteinExistence type="predicted"/>
<dbReference type="Proteomes" id="UP000290218">
    <property type="component" value="Unassembled WGS sequence"/>
</dbReference>
<organism evidence="2 3">
    <name type="scientific">Oleiharenicola lentus</name>
    <dbReference type="NCBI Taxonomy" id="2508720"/>
    <lineage>
        <taxon>Bacteria</taxon>
        <taxon>Pseudomonadati</taxon>
        <taxon>Verrucomicrobiota</taxon>
        <taxon>Opitutia</taxon>
        <taxon>Opitutales</taxon>
        <taxon>Opitutaceae</taxon>
        <taxon>Oleiharenicola</taxon>
    </lineage>
</organism>
<dbReference type="OrthoDB" id="197046at2"/>
<dbReference type="RefSeq" id="WP_129046625.1">
    <property type="nucleotide sequence ID" value="NZ_SDHX01000001.1"/>
</dbReference>
<sequence>MKISHLLLSLLLTALPALAIERGLTITAPAGVKPGENIHVVVTANTAATDGEQIGFFQVEYSSDGGKSWIPVYAEKVGRSHTRAIDFRAGAAGSPAMVRARMAYRGGKSGDVDFAGKPLDWGGSWTKWATPPAKSVTIEVK</sequence>
<reference evidence="2 3" key="1">
    <citation type="submission" date="2019-01" db="EMBL/GenBank/DDBJ databases">
        <title>Lacunisphaera sp. strain TWA-58.</title>
        <authorList>
            <person name="Chen W.-M."/>
        </authorList>
    </citation>
    <scope>NUCLEOTIDE SEQUENCE [LARGE SCALE GENOMIC DNA]</scope>
    <source>
        <strain evidence="2 3">TWA-58</strain>
    </source>
</reference>
<feature type="signal peptide" evidence="1">
    <location>
        <begin position="1"/>
        <end position="19"/>
    </location>
</feature>
<comment type="caution">
    <text evidence="2">The sequence shown here is derived from an EMBL/GenBank/DDBJ whole genome shotgun (WGS) entry which is preliminary data.</text>
</comment>
<dbReference type="EMBL" id="SDHX01000001">
    <property type="protein sequence ID" value="RXK55261.1"/>
    <property type="molecule type" value="Genomic_DNA"/>
</dbReference>